<dbReference type="Gene3D" id="3.30.565.10">
    <property type="entry name" value="Histidine kinase-like ATPase, C-terminal domain"/>
    <property type="match status" value="1"/>
</dbReference>
<dbReference type="EC" id="2.7.13.3" evidence="2"/>
<name>A0A9W6EWA5_9FLAO</name>
<dbReference type="PROSITE" id="PS50109">
    <property type="entry name" value="HIS_KIN"/>
    <property type="match status" value="1"/>
</dbReference>
<dbReference type="FunFam" id="3.30.565.10:FF:000006">
    <property type="entry name" value="Sensor histidine kinase WalK"/>
    <property type="match status" value="1"/>
</dbReference>
<accession>A0A9W6EWA5</accession>
<dbReference type="GO" id="GO:0000155">
    <property type="term" value="F:phosphorelay sensor kinase activity"/>
    <property type="evidence" value="ECO:0007669"/>
    <property type="project" value="InterPro"/>
</dbReference>
<evidence type="ECO:0000256" key="5">
    <source>
        <dbReference type="ARBA" id="ARBA00022777"/>
    </source>
</evidence>
<dbReference type="InterPro" id="IPR004358">
    <property type="entry name" value="Sig_transdc_His_kin-like_C"/>
</dbReference>
<sequence length="433" mass="49883">MLGLVSIQYYLIRNSYFLQKKEYIAEVKKSVSPVIYSDTLDYLHDSLASSIQNLILETQRKRLTHDDLNTVVLTKIDSIRLVGNQYLKDQESAYPILKEVHIRFQFTELMLQVNGITDSIVKPSEEPIVLFGTTLDNSSFEFSSNNFNTIYDDDELYEMAYWGNYRVYVDIRNWQQQVLFRMFWMLLAATILILAEVILFYAMYKALLKQKKIAELKTDFANNITHELKTPIASISLISKSLRNDELVTDKDKRVELLDTLERQNMRMQYIADKVLESAMEQKVDKTAVDISELLQTIVADFNAEECTLSIDLVPLSYVLNTDVFLLQRVVYNLLENAKKYSGDNKTIELKGFVEGEFYVISVKDYGVGITKKEHKKIFDKFYRVPKGYEHQVKGLGLGLYLSKQMIDQLGGTINVVSEPGNGSTFIIKIAIE</sequence>
<dbReference type="InterPro" id="IPR005467">
    <property type="entry name" value="His_kinase_dom"/>
</dbReference>
<protein>
    <recommendedName>
        <fullName evidence="2">histidine kinase</fullName>
        <ecNumber evidence="2">2.7.13.3</ecNumber>
    </recommendedName>
</protein>
<dbReference type="Proteomes" id="UP001143545">
    <property type="component" value="Unassembled WGS sequence"/>
</dbReference>
<evidence type="ECO:0000313" key="9">
    <source>
        <dbReference type="EMBL" id="GLB54036.1"/>
    </source>
</evidence>
<evidence type="ECO:0000256" key="1">
    <source>
        <dbReference type="ARBA" id="ARBA00000085"/>
    </source>
</evidence>
<dbReference type="CDD" id="cd00082">
    <property type="entry name" value="HisKA"/>
    <property type="match status" value="1"/>
</dbReference>
<keyword evidence="5 9" id="KW-0418">Kinase</keyword>
<keyword evidence="3" id="KW-0597">Phosphoprotein</keyword>
<dbReference type="InterPro" id="IPR036890">
    <property type="entry name" value="HATPase_C_sf"/>
</dbReference>
<keyword evidence="7" id="KW-0472">Membrane</keyword>
<keyword evidence="7" id="KW-0812">Transmembrane</keyword>
<evidence type="ECO:0000256" key="6">
    <source>
        <dbReference type="ARBA" id="ARBA00023012"/>
    </source>
</evidence>
<dbReference type="SMART" id="SM00388">
    <property type="entry name" value="HisKA"/>
    <property type="match status" value="1"/>
</dbReference>
<dbReference type="CDD" id="cd00075">
    <property type="entry name" value="HATPase"/>
    <property type="match status" value="1"/>
</dbReference>
<evidence type="ECO:0000313" key="10">
    <source>
        <dbReference type="Proteomes" id="UP001143545"/>
    </source>
</evidence>
<organism evidence="9 10">
    <name type="scientific">Neptunitalea chrysea</name>
    <dbReference type="NCBI Taxonomy" id="1647581"/>
    <lineage>
        <taxon>Bacteria</taxon>
        <taxon>Pseudomonadati</taxon>
        <taxon>Bacteroidota</taxon>
        <taxon>Flavobacteriia</taxon>
        <taxon>Flavobacteriales</taxon>
        <taxon>Flavobacteriaceae</taxon>
        <taxon>Neptunitalea</taxon>
    </lineage>
</organism>
<dbReference type="InterPro" id="IPR036097">
    <property type="entry name" value="HisK_dim/P_sf"/>
</dbReference>
<evidence type="ECO:0000256" key="2">
    <source>
        <dbReference type="ARBA" id="ARBA00012438"/>
    </source>
</evidence>
<gene>
    <name evidence="9" type="ORF">NBRC110019_30770</name>
</gene>
<dbReference type="Gene3D" id="1.10.287.130">
    <property type="match status" value="1"/>
</dbReference>
<dbReference type="InterPro" id="IPR003661">
    <property type="entry name" value="HisK_dim/P_dom"/>
</dbReference>
<evidence type="ECO:0000256" key="4">
    <source>
        <dbReference type="ARBA" id="ARBA00022679"/>
    </source>
</evidence>
<dbReference type="SMART" id="SM00387">
    <property type="entry name" value="HATPase_c"/>
    <property type="match status" value="1"/>
</dbReference>
<keyword evidence="6" id="KW-0902">Two-component regulatory system</keyword>
<dbReference type="InterPro" id="IPR003594">
    <property type="entry name" value="HATPase_dom"/>
</dbReference>
<dbReference type="SUPFAM" id="SSF47384">
    <property type="entry name" value="Homodimeric domain of signal transducing histidine kinase"/>
    <property type="match status" value="1"/>
</dbReference>
<reference evidence="9" key="1">
    <citation type="submission" date="2022-07" db="EMBL/GenBank/DDBJ databases">
        <title>Taxonomy of Novel Oxalotrophic and Methylotrophic Bacteria.</title>
        <authorList>
            <person name="Sahin N."/>
            <person name="Tani A."/>
        </authorList>
    </citation>
    <scope>NUCLEOTIDE SEQUENCE</scope>
    <source>
        <strain evidence="9">AM327</strain>
    </source>
</reference>
<dbReference type="EMBL" id="BRVP01000031">
    <property type="protein sequence ID" value="GLB54036.1"/>
    <property type="molecule type" value="Genomic_DNA"/>
</dbReference>
<dbReference type="AlphaFoldDB" id="A0A9W6EWA5"/>
<dbReference type="PRINTS" id="PR00344">
    <property type="entry name" value="BCTRLSENSOR"/>
</dbReference>
<keyword evidence="7" id="KW-1133">Transmembrane helix</keyword>
<dbReference type="SUPFAM" id="SSF55874">
    <property type="entry name" value="ATPase domain of HSP90 chaperone/DNA topoisomerase II/histidine kinase"/>
    <property type="match status" value="1"/>
</dbReference>
<keyword evidence="4" id="KW-0808">Transferase</keyword>
<dbReference type="PANTHER" id="PTHR43711">
    <property type="entry name" value="TWO-COMPONENT HISTIDINE KINASE"/>
    <property type="match status" value="1"/>
</dbReference>
<evidence type="ECO:0000256" key="3">
    <source>
        <dbReference type="ARBA" id="ARBA00022553"/>
    </source>
</evidence>
<dbReference type="PANTHER" id="PTHR43711:SF26">
    <property type="entry name" value="SENSOR HISTIDINE KINASE RCSC"/>
    <property type="match status" value="1"/>
</dbReference>
<dbReference type="Pfam" id="PF00512">
    <property type="entry name" value="HisKA"/>
    <property type="match status" value="1"/>
</dbReference>
<comment type="caution">
    <text evidence="9">The sequence shown here is derived from an EMBL/GenBank/DDBJ whole genome shotgun (WGS) entry which is preliminary data.</text>
</comment>
<feature type="domain" description="Histidine kinase" evidence="8">
    <location>
        <begin position="223"/>
        <end position="433"/>
    </location>
</feature>
<proteinExistence type="predicted"/>
<evidence type="ECO:0000259" key="8">
    <source>
        <dbReference type="PROSITE" id="PS50109"/>
    </source>
</evidence>
<keyword evidence="10" id="KW-1185">Reference proteome</keyword>
<dbReference type="Pfam" id="PF02518">
    <property type="entry name" value="HATPase_c"/>
    <property type="match status" value="1"/>
</dbReference>
<dbReference type="InterPro" id="IPR050736">
    <property type="entry name" value="Sensor_HK_Regulatory"/>
</dbReference>
<feature type="transmembrane region" description="Helical" evidence="7">
    <location>
        <begin position="182"/>
        <end position="204"/>
    </location>
</feature>
<evidence type="ECO:0000256" key="7">
    <source>
        <dbReference type="SAM" id="Phobius"/>
    </source>
</evidence>
<comment type="catalytic activity">
    <reaction evidence="1">
        <text>ATP + protein L-histidine = ADP + protein N-phospho-L-histidine.</text>
        <dbReference type="EC" id="2.7.13.3"/>
    </reaction>
</comment>